<dbReference type="PANTHER" id="PTHR24421">
    <property type="entry name" value="NITRATE/NITRITE SENSOR PROTEIN NARX-RELATED"/>
    <property type="match status" value="1"/>
</dbReference>
<evidence type="ECO:0000256" key="5">
    <source>
        <dbReference type="ARBA" id="ARBA00022741"/>
    </source>
</evidence>
<keyword evidence="4" id="KW-0808">Transferase</keyword>
<evidence type="ECO:0000256" key="9">
    <source>
        <dbReference type="SAM" id="Phobius"/>
    </source>
</evidence>
<dbReference type="PANTHER" id="PTHR24421:SF10">
    <property type="entry name" value="NITRATE_NITRITE SENSOR PROTEIN NARQ"/>
    <property type="match status" value="1"/>
</dbReference>
<feature type="transmembrane region" description="Helical" evidence="9">
    <location>
        <begin position="65"/>
        <end position="83"/>
    </location>
</feature>
<keyword evidence="3" id="KW-0597">Phosphoprotein</keyword>
<evidence type="ECO:0000256" key="2">
    <source>
        <dbReference type="ARBA" id="ARBA00012438"/>
    </source>
</evidence>
<evidence type="ECO:0000259" key="10">
    <source>
        <dbReference type="Pfam" id="PF02518"/>
    </source>
</evidence>
<evidence type="ECO:0000256" key="8">
    <source>
        <dbReference type="ARBA" id="ARBA00023012"/>
    </source>
</evidence>
<comment type="catalytic activity">
    <reaction evidence="1">
        <text>ATP + protein L-histidine = ADP + protein N-phospho-L-histidine.</text>
        <dbReference type="EC" id="2.7.13.3"/>
    </reaction>
</comment>
<dbReference type="InterPro" id="IPR011712">
    <property type="entry name" value="Sig_transdc_His_kin_sub3_dim/P"/>
</dbReference>
<sequence length="386" mass="40570">MECQGWRRRYPWAHDAAVALASLLLTLGMMRFAGQPPQGRVLVPIDYGYALLASGVLLGRRRWPVGVLVVTVLLAVVRGGMGGAHGPQMLPAQVALYTVTTVYGGRVGLTAGILLLAVAMAQLVTVAPRGLSPGMIAVITSTWLAVAAGGGVRAQRAYVAALEERAVRAEQARRDEAARLVAEERVRIARELHDVVAHQLTLINAQAGVALYLHEGERTDPARLAETLSHVKEDSKQALSELRAIVGLLGSPEAPREPVPGLDRLDDLVVSFARAGLRVDVRRRGEVRTASSAVDVSGYRIVQEALTNVSKHAGTGTARVCLDYATDLLKITVADDGTGTGAGGGSGRGLIGMRERAAAVGGRVTAGRRAGGGYAVEAELPLGERS</sequence>
<feature type="transmembrane region" description="Helical" evidence="9">
    <location>
        <begin position="39"/>
        <end position="58"/>
    </location>
</feature>
<evidence type="ECO:0000259" key="11">
    <source>
        <dbReference type="Pfam" id="PF07730"/>
    </source>
</evidence>
<evidence type="ECO:0000256" key="3">
    <source>
        <dbReference type="ARBA" id="ARBA00022553"/>
    </source>
</evidence>
<evidence type="ECO:0000256" key="1">
    <source>
        <dbReference type="ARBA" id="ARBA00000085"/>
    </source>
</evidence>
<evidence type="ECO:0000256" key="4">
    <source>
        <dbReference type="ARBA" id="ARBA00022679"/>
    </source>
</evidence>
<dbReference type="EMBL" id="BAAARW010000030">
    <property type="protein sequence ID" value="GAA2446003.1"/>
    <property type="molecule type" value="Genomic_DNA"/>
</dbReference>
<feature type="transmembrane region" description="Helical" evidence="9">
    <location>
        <begin position="12"/>
        <end position="33"/>
    </location>
</feature>
<keyword evidence="9" id="KW-0812">Transmembrane</keyword>
<reference evidence="12 13" key="1">
    <citation type="journal article" date="2019" name="Int. J. Syst. Evol. Microbiol.">
        <title>The Global Catalogue of Microorganisms (GCM) 10K type strain sequencing project: providing services to taxonomists for standard genome sequencing and annotation.</title>
        <authorList>
            <consortium name="The Broad Institute Genomics Platform"/>
            <consortium name="The Broad Institute Genome Sequencing Center for Infectious Disease"/>
            <person name="Wu L."/>
            <person name="Ma J."/>
        </authorList>
    </citation>
    <scope>NUCLEOTIDE SEQUENCE [LARGE SCALE GENOMIC DNA]</scope>
    <source>
        <strain evidence="12 13">JCM 3325</strain>
    </source>
</reference>
<evidence type="ECO:0000313" key="13">
    <source>
        <dbReference type="Proteomes" id="UP001501231"/>
    </source>
</evidence>
<feature type="domain" description="Signal transduction histidine kinase subgroup 3 dimerisation and phosphoacceptor" evidence="11">
    <location>
        <begin position="184"/>
        <end position="250"/>
    </location>
</feature>
<name>A0ABN3K0I8_9ACTN</name>
<dbReference type="Gene3D" id="3.30.565.10">
    <property type="entry name" value="Histidine kinase-like ATPase, C-terminal domain"/>
    <property type="match status" value="1"/>
</dbReference>
<protein>
    <recommendedName>
        <fullName evidence="2">histidine kinase</fullName>
        <ecNumber evidence="2">2.7.13.3</ecNumber>
    </recommendedName>
</protein>
<gene>
    <name evidence="12" type="ORF">GCM10010191_73680</name>
</gene>
<dbReference type="InterPro" id="IPR036890">
    <property type="entry name" value="HATPase_C_sf"/>
</dbReference>
<evidence type="ECO:0000313" key="12">
    <source>
        <dbReference type="EMBL" id="GAA2446003.1"/>
    </source>
</evidence>
<dbReference type="Pfam" id="PF07730">
    <property type="entry name" value="HisKA_3"/>
    <property type="match status" value="1"/>
</dbReference>
<keyword evidence="9" id="KW-1133">Transmembrane helix</keyword>
<dbReference type="GO" id="GO:0016301">
    <property type="term" value="F:kinase activity"/>
    <property type="evidence" value="ECO:0007669"/>
    <property type="project" value="UniProtKB-KW"/>
</dbReference>
<evidence type="ECO:0000256" key="7">
    <source>
        <dbReference type="ARBA" id="ARBA00022840"/>
    </source>
</evidence>
<feature type="domain" description="Histidine kinase/HSP90-like ATPase" evidence="10">
    <location>
        <begin position="299"/>
        <end position="383"/>
    </location>
</feature>
<accession>A0ABN3K0I8</accession>
<proteinExistence type="predicted"/>
<dbReference type="Gene3D" id="1.20.5.1930">
    <property type="match status" value="1"/>
</dbReference>
<keyword evidence="13" id="KW-1185">Reference proteome</keyword>
<keyword evidence="8" id="KW-0902">Two-component regulatory system</keyword>
<dbReference type="InterPro" id="IPR050482">
    <property type="entry name" value="Sensor_HK_TwoCompSys"/>
</dbReference>
<dbReference type="Proteomes" id="UP001501231">
    <property type="component" value="Unassembled WGS sequence"/>
</dbReference>
<dbReference type="InterPro" id="IPR003594">
    <property type="entry name" value="HATPase_dom"/>
</dbReference>
<feature type="transmembrane region" description="Helical" evidence="9">
    <location>
        <begin position="103"/>
        <end position="126"/>
    </location>
</feature>
<dbReference type="CDD" id="cd16917">
    <property type="entry name" value="HATPase_UhpB-NarQ-NarX-like"/>
    <property type="match status" value="1"/>
</dbReference>
<dbReference type="Pfam" id="PF02518">
    <property type="entry name" value="HATPase_c"/>
    <property type="match status" value="1"/>
</dbReference>
<organism evidence="12 13">
    <name type="scientific">Actinomadura vinacea</name>
    <dbReference type="NCBI Taxonomy" id="115336"/>
    <lineage>
        <taxon>Bacteria</taxon>
        <taxon>Bacillati</taxon>
        <taxon>Actinomycetota</taxon>
        <taxon>Actinomycetes</taxon>
        <taxon>Streptosporangiales</taxon>
        <taxon>Thermomonosporaceae</taxon>
        <taxon>Actinomadura</taxon>
    </lineage>
</organism>
<comment type="caution">
    <text evidence="12">The sequence shown here is derived from an EMBL/GenBank/DDBJ whole genome shotgun (WGS) entry which is preliminary data.</text>
</comment>
<dbReference type="EC" id="2.7.13.3" evidence="2"/>
<keyword evidence="7" id="KW-0067">ATP-binding</keyword>
<keyword evidence="9" id="KW-0472">Membrane</keyword>
<keyword evidence="5" id="KW-0547">Nucleotide-binding</keyword>
<evidence type="ECO:0000256" key="6">
    <source>
        <dbReference type="ARBA" id="ARBA00022777"/>
    </source>
</evidence>
<keyword evidence="6 12" id="KW-0418">Kinase</keyword>
<dbReference type="SUPFAM" id="SSF55874">
    <property type="entry name" value="ATPase domain of HSP90 chaperone/DNA topoisomerase II/histidine kinase"/>
    <property type="match status" value="1"/>
</dbReference>